<reference evidence="2 3" key="1">
    <citation type="journal article" date="2012" name="Genome Biol.">
        <title>Genome and low-iron response of an oceanic diatom adapted to chronic iron limitation.</title>
        <authorList>
            <person name="Lommer M."/>
            <person name="Specht M."/>
            <person name="Roy A.S."/>
            <person name="Kraemer L."/>
            <person name="Andreson R."/>
            <person name="Gutowska M.A."/>
            <person name="Wolf J."/>
            <person name="Bergner S.V."/>
            <person name="Schilhabel M.B."/>
            <person name="Klostermeier U.C."/>
            <person name="Beiko R.G."/>
            <person name="Rosenstiel P."/>
            <person name="Hippler M."/>
            <person name="Laroche J."/>
        </authorList>
    </citation>
    <scope>NUCLEOTIDE SEQUENCE [LARGE SCALE GENOMIC DNA]</scope>
    <source>
        <strain evidence="2 3">CCMP1005</strain>
    </source>
</reference>
<feature type="region of interest" description="Disordered" evidence="1">
    <location>
        <begin position="294"/>
        <end position="316"/>
    </location>
</feature>
<sequence length="406" mass="44712">VRRLRLSEQKAARLRSIADSEVLTAGRPGSGDDGIEDGIEREMIRVEVASSLDSPDLPDWPAHYRPLRHGRGPHRRRHTPDGGQLLDSLQTGSREGPEAERSRSLAWRFRGDEPPPPHRPTSMDRVAPESPNEKPPVAVGALRCVGAAVPLTGLNERVGEREGRLVSFFFASIKPGVVCWPTGRTERRGCGWTSGAEQKSGLPEAMHQSWVSYRAILEKDDTTRTIEHAAVSDTSLRGRGCIAAAGDGWSIAKERLRNHPEHERALLHVLRTIRAWSIVRDVRHVLSVRASMSGQGYGSGPGGNGQPAPSGGNPQQSYITISSWAKTVASTAVDKIKLGFKIQYSQREDDKKFGHNAYPHTFRNKLKGLNNLGTGVFVAVARRFAKAWMDLRYRSVFGGVSHIKRT</sequence>
<gene>
    <name evidence="2" type="ORF">THAOC_24445</name>
</gene>
<protein>
    <submittedName>
        <fullName evidence="2">Uncharacterized protein</fullName>
    </submittedName>
</protein>
<proteinExistence type="predicted"/>
<organism evidence="2 3">
    <name type="scientific">Thalassiosira oceanica</name>
    <name type="common">Marine diatom</name>
    <dbReference type="NCBI Taxonomy" id="159749"/>
    <lineage>
        <taxon>Eukaryota</taxon>
        <taxon>Sar</taxon>
        <taxon>Stramenopiles</taxon>
        <taxon>Ochrophyta</taxon>
        <taxon>Bacillariophyta</taxon>
        <taxon>Coscinodiscophyceae</taxon>
        <taxon>Thalassiosirophycidae</taxon>
        <taxon>Thalassiosirales</taxon>
        <taxon>Thalassiosiraceae</taxon>
        <taxon>Thalassiosira</taxon>
    </lineage>
</organism>
<feature type="compositionally biased region" description="Low complexity" evidence="1">
    <location>
        <begin position="306"/>
        <end position="316"/>
    </location>
</feature>
<feature type="compositionally biased region" description="Gly residues" evidence="1">
    <location>
        <begin position="295"/>
        <end position="305"/>
    </location>
</feature>
<feature type="non-terminal residue" evidence="2">
    <location>
        <position position="1"/>
    </location>
</feature>
<evidence type="ECO:0000313" key="2">
    <source>
        <dbReference type="EMBL" id="EJK55782.1"/>
    </source>
</evidence>
<dbReference type="Proteomes" id="UP000266841">
    <property type="component" value="Unassembled WGS sequence"/>
</dbReference>
<accession>K0SAN2</accession>
<evidence type="ECO:0000313" key="3">
    <source>
        <dbReference type="Proteomes" id="UP000266841"/>
    </source>
</evidence>
<evidence type="ECO:0000256" key="1">
    <source>
        <dbReference type="SAM" id="MobiDB-lite"/>
    </source>
</evidence>
<dbReference type="EMBL" id="AGNL01033229">
    <property type="protein sequence ID" value="EJK55782.1"/>
    <property type="molecule type" value="Genomic_DNA"/>
</dbReference>
<feature type="region of interest" description="Disordered" evidence="1">
    <location>
        <begin position="18"/>
        <end position="135"/>
    </location>
</feature>
<name>K0SAN2_THAOC</name>
<keyword evidence="3" id="KW-1185">Reference proteome</keyword>
<comment type="caution">
    <text evidence="2">The sequence shown here is derived from an EMBL/GenBank/DDBJ whole genome shotgun (WGS) entry which is preliminary data.</text>
</comment>
<dbReference type="AlphaFoldDB" id="K0SAN2"/>
<feature type="compositionally biased region" description="Basic residues" evidence="1">
    <location>
        <begin position="65"/>
        <end position="78"/>
    </location>
</feature>
<feature type="compositionally biased region" description="Basic and acidic residues" evidence="1">
    <location>
        <begin position="95"/>
        <end position="116"/>
    </location>
</feature>